<dbReference type="InterPro" id="IPR006652">
    <property type="entry name" value="Kelch_1"/>
</dbReference>
<dbReference type="PIRSF" id="PIRSF037037">
    <property type="entry name" value="Kelch-like_protein_gigaxonin"/>
    <property type="match status" value="1"/>
</dbReference>
<dbReference type="InterPro" id="IPR017096">
    <property type="entry name" value="BTB-kelch_protein"/>
</dbReference>
<keyword evidence="6" id="KW-0009">Actin-binding</keyword>
<comment type="function">
    <text evidence="7">Probable substrate-specific adapter of an E3 ubiquitin-protein ligase complex which mediates the ubiquitination and subsequent proteasomal degradation of target proteins. May have a role in synapse differentiation and growth.</text>
</comment>
<sequence length="592" mass="66061">MSDSTGMIISSNSIQNSERKSSFFHCSPDHCSVSLAAINRMRKNNQLCDVVLRTGENLLPAHKVVLSSASPYFHAMFNDDLAEKLKTEITIQDIDASALKILVDFSYTGQVTITEENVQVLLPASSILQMLSVREACCKFLMRQLHPTNCLGIKSFADAHSCKELLKQSQRFALHHFQDVVSTEEFMLLPFNEIKDLISNTQLNITSEEKVFLAVLSWVRHDLSSREKYISELMKHVRLPLMSRNFLLSHVDSEILIRENSECKELLLEAMRYHLSPEQRSAFASERTILRKPEGLKPYLFAVGGGSLFAIHSECEVFNPRTESWNPIAPMLYRRSRSGVTGLGNLLYVVGGYDGASDLATAEIYEYQINKWTAITPMGTKRSCLGICSHDGLIYVCGGYDGASCLSSMERYDPLTGIWSSCPAMNTKRRYCRIAVVENCIYAVGGFDSSNYQATVERWDPRTSSWSSVPSMSSRRSSCGVTAMDGMLYCIGGNDGTMCMASGERLNLRRNIWEPISPMQNRRSTHEVVHINGCLYALGGNDGSSSLNSVETYYSKSNKWTLSTSMLTRRSSVGAAVLECLNIEKALLSCKS</sequence>
<evidence type="ECO:0000313" key="11">
    <source>
        <dbReference type="Proteomes" id="UP000009046"/>
    </source>
</evidence>
<dbReference type="FunFam" id="1.25.40.420:FF:000001">
    <property type="entry name" value="Kelch-like family member 12"/>
    <property type="match status" value="1"/>
</dbReference>
<dbReference type="RefSeq" id="XP_002428569.1">
    <property type="nucleotide sequence ID" value="XM_002428524.1"/>
</dbReference>
<dbReference type="InterPro" id="IPR015915">
    <property type="entry name" value="Kelch-typ_b-propeller"/>
</dbReference>
<dbReference type="InParanoid" id="E0VR25"/>
<dbReference type="KEGG" id="phu:Phum_PHUM390860"/>
<reference evidence="10" key="3">
    <citation type="submission" date="2020-05" db="UniProtKB">
        <authorList>
            <consortium name="EnsemblMetazoa"/>
        </authorList>
    </citation>
    <scope>IDENTIFICATION</scope>
    <source>
        <strain evidence="10">USDA</strain>
    </source>
</reference>
<dbReference type="OrthoDB" id="45365at2759"/>
<evidence type="ECO:0000256" key="7">
    <source>
        <dbReference type="ARBA" id="ARBA00043912"/>
    </source>
</evidence>
<dbReference type="SMART" id="SM00612">
    <property type="entry name" value="Kelch"/>
    <property type="match status" value="6"/>
</dbReference>
<gene>
    <name evidence="10" type="primary">8237574</name>
    <name evidence="9" type="ORF">Phum_PHUM390860</name>
</gene>
<dbReference type="Pfam" id="PF00651">
    <property type="entry name" value="BTB"/>
    <property type="match status" value="1"/>
</dbReference>
<dbReference type="PRINTS" id="PR00501">
    <property type="entry name" value="KELCHREPEAT"/>
</dbReference>
<reference evidence="9" key="1">
    <citation type="submission" date="2007-04" db="EMBL/GenBank/DDBJ databases">
        <title>Annotation of Pediculus humanus corporis strain USDA.</title>
        <authorList>
            <person name="Kirkness E."/>
            <person name="Hannick L."/>
            <person name="Hass B."/>
            <person name="Bruggner R."/>
            <person name="Lawson D."/>
            <person name="Bidwell S."/>
            <person name="Joardar V."/>
            <person name="Caler E."/>
            <person name="Walenz B."/>
            <person name="Inman J."/>
            <person name="Schobel S."/>
            <person name="Galinsky K."/>
            <person name="Amedeo P."/>
            <person name="Strausberg R."/>
        </authorList>
    </citation>
    <scope>NUCLEOTIDE SEQUENCE</scope>
    <source>
        <strain evidence="9">USDA</strain>
    </source>
</reference>
<dbReference type="UniPathway" id="UPA00143"/>
<dbReference type="Pfam" id="PF01344">
    <property type="entry name" value="Kelch_1"/>
    <property type="match status" value="1"/>
</dbReference>
<reference evidence="9" key="2">
    <citation type="submission" date="2007-04" db="EMBL/GenBank/DDBJ databases">
        <title>The genome of the human body louse.</title>
        <authorList>
            <consortium name="The Human Body Louse Genome Consortium"/>
            <person name="Kirkness E."/>
            <person name="Walenz B."/>
            <person name="Hass B."/>
            <person name="Bruggner R."/>
            <person name="Strausberg R."/>
        </authorList>
    </citation>
    <scope>NUCLEOTIDE SEQUENCE</scope>
    <source>
        <strain evidence="9">USDA</strain>
    </source>
</reference>
<dbReference type="Pfam" id="PF24681">
    <property type="entry name" value="Kelch_KLHDC2_KLHL20_DRC7"/>
    <property type="match status" value="1"/>
</dbReference>
<dbReference type="SUPFAM" id="SSF117281">
    <property type="entry name" value="Kelch motif"/>
    <property type="match status" value="2"/>
</dbReference>
<dbReference type="EnsemblMetazoa" id="PHUM390860-RA">
    <property type="protein sequence ID" value="PHUM390860-PA"/>
    <property type="gene ID" value="PHUM390860"/>
</dbReference>
<dbReference type="EMBL" id="AAZO01004572">
    <property type="status" value="NOT_ANNOTATED_CDS"/>
    <property type="molecule type" value="Genomic_DNA"/>
</dbReference>
<dbReference type="InterPro" id="IPR011705">
    <property type="entry name" value="BACK"/>
</dbReference>
<evidence type="ECO:0000259" key="8">
    <source>
        <dbReference type="PROSITE" id="PS50097"/>
    </source>
</evidence>
<dbReference type="VEuPathDB" id="VectorBase:PHUM390860"/>
<dbReference type="PANTHER" id="PTHR24412:SF475">
    <property type="entry name" value="KELCH-LIKE PROTEIN 17"/>
    <property type="match status" value="1"/>
</dbReference>
<dbReference type="SMART" id="SM00225">
    <property type="entry name" value="BTB"/>
    <property type="match status" value="1"/>
</dbReference>
<dbReference type="Gene3D" id="1.25.40.420">
    <property type="match status" value="1"/>
</dbReference>
<evidence type="ECO:0000256" key="6">
    <source>
        <dbReference type="ARBA" id="ARBA00023203"/>
    </source>
</evidence>
<dbReference type="AlphaFoldDB" id="E0VR25"/>
<evidence type="ECO:0000313" key="9">
    <source>
        <dbReference type="EMBL" id="EEB15831.1"/>
    </source>
</evidence>
<evidence type="ECO:0000256" key="3">
    <source>
        <dbReference type="ARBA" id="ARBA00022441"/>
    </source>
</evidence>
<dbReference type="Gene3D" id="2.120.10.80">
    <property type="entry name" value="Kelch-type beta propeller"/>
    <property type="match status" value="2"/>
</dbReference>
<dbReference type="STRING" id="121224.E0VR25"/>
<dbReference type="PROSITE" id="PS50097">
    <property type="entry name" value="BTB"/>
    <property type="match status" value="1"/>
</dbReference>
<dbReference type="OMA" id="RRNCWEP"/>
<keyword evidence="4" id="KW-0677">Repeat</keyword>
<dbReference type="GO" id="GO:0003779">
    <property type="term" value="F:actin binding"/>
    <property type="evidence" value="ECO:0007669"/>
    <property type="project" value="UniProtKB-KW"/>
</dbReference>
<dbReference type="EMBL" id="DS235442">
    <property type="protein sequence ID" value="EEB15831.1"/>
    <property type="molecule type" value="Genomic_DNA"/>
</dbReference>
<organism>
    <name type="scientific">Pediculus humanus subsp. corporis</name>
    <name type="common">Body louse</name>
    <dbReference type="NCBI Taxonomy" id="121224"/>
    <lineage>
        <taxon>Eukaryota</taxon>
        <taxon>Metazoa</taxon>
        <taxon>Ecdysozoa</taxon>
        <taxon>Arthropoda</taxon>
        <taxon>Hexapoda</taxon>
        <taxon>Insecta</taxon>
        <taxon>Pterygota</taxon>
        <taxon>Neoptera</taxon>
        <taxon>Paraneoptera</taxon>
        <taxon>Psocodea</taxon>
        <taxon>Troctomorpha</taxon>
        <taxon>Phthiraptera</taxon>
        <taxon>Anoplura</taxon>
        <taxon>Pediculidae</taxon>
        <taxon>Pediculus</taxon>
    </lineage>
</organism>
<dbReference type="GO" id="GO:0016567">
    <property type="term" value="P:protein ubiquitination"/>
    <property type="evidence" value="ECO:0007669"/>
    <property type="project" value="UniProtKB-UniPathway"/>
</dbReference>
<dbReference type="InterPro" id="IPR011333">
    <property type="entry name" value="SKP1/BTB/POZ_sf"/>
</dbReference>
<name>E0VR25_PEDHC</name>
<dbReference type="SMART" id="SM00875">
    <property type="entry name" value="BACK"/>
    <property type="match status" value="1"/>
</dbReference>
<dbReference type="PANTHER" id="PTHR24412">
    <property type="entry name" value="KELCH PROTEIN"/>
    <property type="match status" value="1"/>
</dbReference>
<keyword evidence="3" id="KW-0880">Kelch repeat</keyword>
<evidence type="ECO:0000256" key="2">
    <source>
        <dbReference type="ARBA" id="ARBA00013699"/>
    </source>
</evidence>
<protein>
    <recommendedName>
        <fullName evidence="2">Kelch-like protein diablo</fullName>
    </recommendedName>
</protein>
<dbReference type="FunFam" id="3.30.710.10:FF:000001">
    <property type="entry name" value="Kelch-like family member 20"/>
    <property type="match status" value="1"/>
</dbReference>
<comment type="pathway">
    <text evidence="1">Protein modification; protein ubiquitination.</text>
</comment>
<dbReference type="HOGENOM" id="CLU_004253_14_2_1"/>
<dbReference type="GeneID" id="8237574"/>
<dbReference type="InterPro" id="IPR000210">
    <property type="entry name" value="BTB/POZ_dom"/>
</dbReference>
<accession>E0VR25</accession>
<dbReference type="CTD" id="8237574"/>
<dbReference type="Gene3D" id="3.30.710.10">
    <property type="entry name" value="Potassium Channel Kv1.1, Chain A"/>
    <property type="match status" value="1"/>
</dbReference>
<dbReference type="SUPFAM" id="SSF54695">
    <property type="entry name" value="POZ domain"/>
    <property type="match status" value="1"/>
</dbReference>
<dbReference type="Proteomes" id="UP000009046">
    <property type="component" value="Unassembled WGS sequence"/>
</dbReference>
<keyword evidence="11" id="KW-1185">Reference proteome</keyword>
<evidence type="ECO:0000256" key="1">
    <source>
        <dbReference type="ARBA" id="ARBA00004906"/>
    </source>
</evidence>
<proteinExistence type="predicted"/>
<evidence type="ECO:0000256" key="4">
    <source>
        <dbReference type="ARBA" id="ARBA00022737"/>
    </source>
</evidence>
<feature type="domain" description="BTB" evidence="8">
    <location>
        <begin position="48"/>
        <end position="115"/>
    </location>
</feature>
<keyword evidence="5" id="KW-0833">Ubl conjugation pathway</keyword>
<dbReference type="Pfam" id="PF07707">
    <property type="entry name" value="BACK"/>
    <property type="match status" value="1"/>
</dbReference>
<evidence type="ECO:0000313" key="10">
    <source>
        <dbReference type="EnsemblMetazoa" id="PHUM390860-PA"/>
    </source>
</evidence>
<evidence type="ECO:0000256" key="5">
    <source>
        <dbReference type="ARBA" id="ARBA00022786"/>
    </source>
</evidence>
<dbReference type="eggNOG" id="KOG4441">
    <property type="taxonomic scope" value="Eukaryota"/>
</dbReference>